<accession>A0A9P1FZR0</accession>
<evidence type="ECO:0000313" key="3">
    <source>
        <dbReference type="Proteomes" id="UP001152797"/>
    </source>
</evidence>
<dbReference type="EMBL" id="CAMXCT020002101">
    <property type="protein sequence ID" value="CAL1149019.1"/>
    <property type="molecule type" value="Genomic_DNA"/>
</dbReference>
<dbReference type="EMBL" id="CAMXCT030002101">
    <property type="protein sequence ID" value="CAL4782956.1"/>
    <property type="molecule type" value="Genomic_DNA"/>
</dbReference>
<dbReference type="EMBL" id="CAMXCT010002101">
    <property type="protein sequence ID" value="CAI3995644.1"/>
    <property type="molecule type" value="Genomic_DNA"/>
</dbReference>
<dbReference type="Proteomes" id="UP001152797">
    <property type="component" value="Unassembled WGS sequence"/>
</dbReference>
<sequence>MAAGAAVAVVRRRQQEQQRKDSYQATQLQQQLENAPMLLVTVQVRHGALSSELKSSSLQVQLHSGKTCLLSTKASEPLQPRWYRSFRGVNGASPLFASPDGEGLRIDFDAIVQYPYTGQKELVFDLLERRLLWLPKVVGRGVLHFSELSQDLGPLTRCSEPVLREVYLYTASKELVGVLGLELRFETTTVQGAAQRGLLSNALNEMAS</sequence>
<gene>
    <name evidence="1" type="ORF">C1SCF055_LOCUS22178</name>
</gene>
<reference evidence="1" key="1">
    <citation type="submission" date="2022-10" db="EMBL/GenBank/DDBJ databases">
        <authorList>
            <person name="Chen Y."/>
            <person name="Dougan E. K."/>
            <person name="Chan C."/>
            <person name="Rhodes N."/>
            <person name="Thang M."/>
        </authorList>
    </citation>
    <scope>NUCLEOTIDE SEQUENCE</scope>
</reference>
<evidence type="ECO:0000313" key="1">
    <source>
        <dbReference type="EMBL" id="CAI3995644.1"/>
    </source>
</evidence>
<protein>
    <submittedName>
        <fullName evidence="1">Uncharacterized protein</fullName>
    </submittedName>
</protein>
<dbReference type="AlphaFoldDB" id="A0A9P1FZR0"/>
<evidence type="ECO:0000313" key="2">
    <source>
        <dbReference type="EMBL" id="CAL1149019.1"/>
    </source>
</evidence>
<proteinExistence type="predicted"/>
<comment type="caution">
    <text evidence="1">The sequence shown here is derived from an EMBL/GenBank/DDBJ whole genome shotgun (WGS) entry which is preliminary data.</text>
</comment>
<reference evidence="2" key="2">
    <citation type="submission" date="2024-04" db="EMBL/GenBank/DDBJ databases">
        <authorList>
            <person name="Chen Y."/>
            <person name="Shah S."/>
            <person name="Dougan E. K."/>
            <person name="Thang M."/>
            <person name="Chan C."/>
        </authorList>
    </citation>
    <scope>NUCLEOTIDE SEQUENCE [LARGE SCALE GENOMIC DNA]</scope>
</reference>
<name>A0A9P1FZR0_9DINO</name>
<keyword evidence="3" id="KW-1185">Reference proteome</keyword>
<organism evidence="1">
    <name type="scientific">Cladocopium goreaui</name>
    <dbReference type="NCBI Taxonomy" id="2562237"/>
    <lineage>
        <taxon>Eukaryota</taxon>
        <taxon>Sar</taxon>
        <taxon>Alveolata</taxon>
        <taxon>Dinophyceae</taxon>
        <taxon>Suessiales</taxon>
        <taxon>Symbiodiniaceae</taxon>
        <taxon>Cladocopium</taxon>
    </lineage>
</organism>